<reference evidence="8 9" key="1">
    <citation type="submission" date="2015-03" db="EMBL/GenBank/DDBJ databases">
        <title>RNA-seq based gene annotation and comparative genomics of four Zymoseptoria species reveal species-specific pathogenicity related genes and transposable element activity.</title>
        <authorList>
            <person name="Grandaubert J."/>
            <person name="Bhattacharyya A."/>
            <person name="Stukenbrock E.H."/>
        </authorList>
    </citation>
    <scope>NUCLEOTIDE SEQUENCE [LARGE SCALE GENOMIC DNA]</scope>
    <source>
        <strain evidence="8 9">Zb18110</strain>
    </source>
</reference>
<evidence type="ECO:0000313" key="9">
    <source>
        <dbReference type="Proteomes" id="UP000033647"/>
    </source>
</evidence>
<proteinExistence type="predicted"/>
<evidence type="ECO:0000256" key="2">
    <source>
        <dbReference type="ARBA" id="ARBA00022525"/>
    </source>
</evidence>
<keyword evidence="4" id="KW-1015">Disulfide bond</keyword>
<dbReference type="OrthoDB" id="10482381at2759"/>
<dbReference type="Gene3D" id="2.40.350.20">
    <property type="match status" value="1"/>
</dbReference>
<evidence type="ECO:0000256" key="5">
    <source>
        <dbReference type="PROSITE-ProRule" id="PRU01243"/>
    </source>
</evidence>
<dbReference type="EMBL" id="LAFY01004424">
    <property type="protein sequence ID" value="KJX92994.1"/>
    <property type="molecule type" value="Genomic_DNA"/>
</dbReference>
<protein>
    <recommendedName>
        <fullName evidence="7">AA1-like domain-containing protein</fullName>
    </recommendedName>
</protein>
<evidence type="ECO:0000256" key="4">
    <source>
        <dbReference type="ARBA" id="ARBA00023157"/>
    </source>
</evidence>
<evidence type="ECO:0000259" key="7">
    <source>
        <dbReference type="PROSITE" id="PS51895"/>
    </source>
</evidence>
<dbReference type="GO" id="GO:0005576">
    <property type="term" value="C:extracellular region"/>
    <property type="evidence" value="ECO:0007669"/>
    <property type="project" value="UniProtKB-SubCell"/>
</dbReference>
<accession>A0A0F4G6Q5</accession>
<evidence type="ECO:0000256" key="1">
    <source>
        <dbReference type="ARBA" id="ARBA00004613"/>
    </source>
</evidence>
<feature type="domain" description="AA1-like" evidence="7">
    <location>
        <begin position="27"/>
        <end position="159"/>
    </location>
</feature>
<sequence>MQSFIIPSALALLAGSAIAAPYSDSPGHANVYKITDFTETKSLSNDITSVFFDITYYNPANGAEGFTTYCVPWDHGTNSVSSNWEDGKVYQCAENSLFSFNYSEEDGPLKGRLTVWQEKTATDAPQSGFVEIPTPRCYTADQTQICRAPEVQVTLTDVE</sequence>
<feature type="signal peptide" evidence="6">
    <location>
        <begin position="1"/>
        <end position="19"/>
    </location>
</feature>
<keyword evidence="2" id="KW-0964">Secreted</keyword>
<keyword evidence="3 6" id="KW-0732">Signal</keyword>
<dbReference type="AlphaFoldDB" id="A0A0F4G6Q5"/>
<keyword evidence="9" id="KW-1185">Reference proteome</keyword>
<comment type="caution">
    <text evidence="5">Lacks conserved residue(s) required for the propagation of feature annotation.</text>
</comment>
<name>A0A0F4G6Q5_9PEZI</name>
<gene>
    <name evidence="8" type="ORF">TI39_contig4465g00001</name>
</gene>
<dbReference type="PROSITE" id="PS51895">
    <property type="entry name" value="AA1"/>
    <property type="match status" value="1"/>
</dbReference>
<comment type="caution">
    <text evidence="8">The sequence shown here is derived from an EMBL/GenBank/DDBJ whole genome shotgun (WGS) entry which is preliminary data.</text>
</comment>
<dbReference type="InterPro" id="IPR032382">
    <property type="entry name" value="AltA1"/>
</dbReference>
<evidence type="ECO:0000256" key="3">
    <source>
        <dbReference type="ARBA" id="ARBA00022729"/>
    </source>
</evidence>
<organism evidence="8 9">
    <name type="scientific">Zymoseptoria brevis</name>
    <dbReference type="NCBI Taxonomy" id="1047168"/>
    <lineage>
        <taxon>Eukaryota</taxon>
        <taxon>Fungi</taxon>
        <taxon>Dikarya</taxon>
        <taxon>Ascomycota</taxon>
        <taxon>Pezizomycotina</taxon>
        <taxon>Dothideomycetes</taxon>
        <taxon>Dothideomycetidae</taxon>
        <taxon>Mycosphaerellales</taxon>
        <taxon>Mycosphaerellaceae</taxon>
        <taxon>Zymoseptoria</taxon>
    </lineage>
</organism>
<dbReference type="Proteomes" id="UP000033647">
    <property type="component" value="Unassembled WGS sequence"/>
</dbReference>
<evidence type="ECO:0000313" key="8">
    <source>
        <dbReference type="EMBL" id="KJX92994.1"/>
    </source>
</evidence>
<feature type="chain" id="PRO_5002468419" description="AA1-like domain-containing protein" evidence="6">
    <location>
        <begin position="20"/>
        <end position="159"/>
    </location>
</feature>
<evidence type="ECO:0000256" key="6">
    <source>
        <dbReference type="SAM" id="SignalP"/>
    </source>
</evidence>
<comment type="subcellular location">
    <subcellularLocation>
        <location evidence="1">Secreted</location>
    </subcellularLocation>
</comment>